<comment type="caution">
    <text evidence="5">The sequence shown here is derived from an EMBL/GenBank/DDBJ whole genome shotgun (WGS) entry which is preliminary data.</text>
</comment>
<sequence length="1023" mass="104504">MELYAPGNGLTSLHGLKASAATLDILDVSSNNLASLEGLPEGCFNLHELYASDNWLKSIAGLARCAPNLETLEIGDNPLALSVFASLTAGDRPPRPPCTNLEPDSHAVPPPIAPSPLAPRTSSASSASSTSKPTPRSSSRSGRPEKGKEAEGGGIGSHAPSPAAPPASRGSGANQSSSSSSSRSSRAGASPAYTAHANTPTGRAGSHTARGNATPPAPNAASAATVPSSARTDGNSNNAGRQTSAPSEPDAGSPSGAPPRHSSGDTLHFVAAELRSMPELNYVRLEGVDAAEAWGRRGPPPHPKHAAQQTPSGGVSPEAIDQQQTHHKTGAVGSPAAASELGSAAGPKGAGVQGAHKSSLPILLPPPGYRDWLFAAVPQLEVVDEQERPPAPVQGPDVWVNAQDSPAQGSPRAELDELLQGVDPRLLEPSAQEMEAFKRRMGIRTSLSTAPPGVLTRGSAGESTKLRDSWEGWEGGGGAGGKGTGTEVRGSPSGSMGGEGRPASVKNSVHQDQRQRPPSALGRPASASVRHSQLVAAMGAGQQQQGGGAARPQSGGSSRGLSNAAGFVGGSSASRPGSALSSAGWAGAGGGGGVRDVMMHQRPPSARTGGAARLLTPQQYTQSVVEFGETLDAYRQQLGKVLSNMREGLKLDMTAAAEQAKDPGTEAAHQLPVMPVMPQMPRHMLRQAVIGSAAERGQAPQMSGSKPAALPARQGSMPQGSQPASLREGSSKGVSSPLSSTASQVGEQNHRNAAGGGLVRIPELDDPQVEAALAEFHRLFPSVAPTPPTTQGPEANPPSTQQQEDGQAQVGQGLAQARGLGYGQGGEEDEDDDRGMLLRGGGDEEEDEEEGKLQKGGVQGEDDGMEMEGSGSVHAGLGGNEAASEVSKGQGGGNVDMHAGVRALQGDERGTWDEDAGMGRSSRSKPGTPVRQSLILAKGQLQRDDVQRQRPSSSSTGGGDGGNAGVGSSGRPGLVAGRWGGGRWTEGIAAEGGLKARPPGQGQQQRHHHHQQQQQQRRQPVRK</sequence>
<feature type="compositionally biased region" description="Low complexity" evidence="4">
    <location>
        <begin position="801"/>
        <end position="819"/>
    </location>
</feature>
<evidence type="ECO:0000313" key="5">
    <source>
        <dbReference type="EMBL" id="KAF5828950.1"/>
    </source>
</evidence>
<feature type="region of interest" description="Disordered" evidence="4">
    <location>
        <begin position="781"/>
        <end position="1023"/>
    </location>
</feature>
<keyword evidence="3" id="KW-0677">Repeat</keyword>
<organism evidence="5 6">
    <name type="scientific">Dunaliella salina</name>
    <name type="common">Green alga</name>
    <name type="synonym">Protococcus salinus</name>
    <dbReference type="NCBI Taxonomy" id="3046"/>
    <lineage>
        <taxon>Eukaryota</taxon>
        <taxon>Viridiplantae</taxon>
        <taxon>Chlorophyta</taxon>
        <taxon>core chlorophytes</taxon>
        <taxon>Chlorophyceae</taxon>
        <taxon>CS clade</taxon>
        <taxon>Chlamydomonadales</taxon>
        <taxon>Dunaliellaceae</taxon>
        <taxon>Dunaliella</taxon>
    </lineage>
</organism>
<feature type="region of interest" description="Disordered" evidence="4">
    <location>
        <begin position="443"/>
        <end position="614"/>
    </location>
</feature>
<comment type="subcellular location">
    <subcellularLocation>
        <location evidence="1">Cytoplasm</location>
        <location evidence="1">Cytoskeleton</location>
        <location evidence="1">Cilium axoneme</location>
    </subcellularLocation>
</comment>
<dbReference type="EMBL" id="MU070223">
    <property type="protein sequence ID" value="KAF5828950.1"/>
    <property type="molecule type" value="Genomic_DNA"/>
</dbReference>
<feature type="compositionally biased region" description="Basic and acidic residues" evidence="4">
    <location>
        <begin position="142"/>
        <end position="151"/>
    </location>
</feature>
<feature type="compositionally biased region" description="Gly residues" evidence="4">
    <location>
        <begin position="473"/>
        <end position="484"/>
    </location>
</feature>
<dbReference type="Gene3D" id="3.80.10.10">
    <property type="entry name" value="Ribonuclease Inhibitor"/>
    <property type="match status" value="1"/>
</dbReference>
<feature type="compositionally biased region" description="Low complexity" evidence="4">
    <location>
        <begin position="118"/>
        <end position="141"/>
    </location>
</feature>
<keyword evidence="2" id="KW-0433">Leucine-rich repeat</keyword>
<feature type="compositionally biased region" description="Pro residues" evidence="4">
    <location>
        <begin position="108"/>
        <end position="117"/>
    </location>
</feature>
<dbReference type="InterPro" id="IPR050836">
    <property type="entry name" value="SDS22/Internalin_LRR"/>
</dbReference>
<feature type="compositionally biased region" description="Polar residues" evidence="4">
    <location>
        <begin position="791"/>
        <end position="800"/>
    </location>
</feature>
<feature type="region of interest" description="Disordered" evidence="4">
    <location>
        <begin position="693"/>
        <end position="747"/>
    </location>
</feature>
<gene>
    <name evidence="5" type="ORF">DUNSADRAFT_16773</name>
</gene>
<dbReference type="PANTHER" id="PTHR46652">
    <property type="entry name" value="LEUCINE-RICH REPEAT AND IQ DOMAIN-CONTAINING PROTEIN 1-RELATED"/>
    <property type="match status" value="1"/>
</dbReference>
<evidence type="ECO:0000256" key="1">
    <source>
        <dbReference type="ARBA" id="ARBA00004430"/>
    </source>
</evidence>
<proteinExistence type="predicted"/>
<protein>
    <submittedName>
        <fullName evidence="5">Uncharacterized protein</fullName>
    </submittedName>
</protein>
<reference evidence="5" key="1">
    <citation type="submission" date="2017-08" db="EMBL/GenBank/DDBJ databases">
        <authorList>
            <person name="Polle J.E."/>
            <person name="Barry K."/>
            <person name="Cushman J."/>
            <person name="Schmutz J."/>
            <person name="Tran D."/>
            <person name="Hathwaick L.T."/>
            <person name="Yim W.C."/>
            <person name="Jenkins J."/>
            <person name="Mckie-Krisberg Z.M."/>
            <person name="Prochnik S."/>
            <person name="Lindquist E."/>
            <person name="Dockter R.B."/>
            <person name="Adam C."/>
            <person name="Molina H."/>
            <person name="Bunkerborg J."/>
            <person name="Jin E."/>
            <person name="Buchheim M."/>
            <person name="Magnuson J."/>
        </authorList>
    </citation>
    <scope>NUCLEOTIDE SEQUENCE</scope>
    <source>
        <strain evidence="5">CCAP 19/18</strain>
    </source>
</reference>
<feature type="compositionally biased region" description="Gly residues" evidence="4">
    <location>
        <begin position="956"/>
        <end position="970"/>
    </location>
</feature>
<evidence type="ECO:0000256" key="3">
    <source>
        <dbReference type="ARBA" id="ARBA00022737"/>
    </source>
</evidence>
<evidence type="ECO:0000313" key="6">
    <source>
        <dbReference type="Proteomes" id="UP000815325"/>
    </source>
</evidence>
<name>A0ABQ7G2X1_DUNSA</name>
<dbReference type="SUPFAM" id="SSF52058">
    <property type="entry name" value="L domain-like"/>
    <property type="match status" value="1"/>
</dbReference>
<feature type="compositionally biased region" description="Low complexity" evidence="4">
    <location>
        <begin position="157"/>
        <end position="190"/>
    </location>
</feature>
<feature type="compositionally biased region" description="Polar residues" evidence="4">
    <location>
        <begin position="233"/>
        <end position="246"/>
    </location>
</feature>
<keyword evidence="6" id="KW-1185">Reference proteome</keyword>
<feature type="compositionally biased region" description="Low complexity" evidence="4">
    <location>
        <begin position="731"/>
        <end position="740"/>
    </location>
</feature>
<dbReference type="PROSITE" id="PS51450">
    <property type="entry name" value="LRR"/>
    <property type="match status" value="2"/>
</dbReference>
<feature type="compositionally biased region" description="Low complexity" evidence="4">
    <location>
        <begin position="1012"/>
        <end position="1023"/>
    </location>
</feature>
<feature type="compositionally biased region" description="Low complexity" evidence="4">
    <location>
        <begin position="208"/>
        <end position="232"/>
    </location>
</feature>
<feature type="compositionally biased region" description="Low complexity" evidence="4">
    <location>
        <begin position="550"/>
        <end position="560"/>
    </location>
</feature>
<accession>A0ABQ7G2X1</accession>
<feature type="compositionally biased region" description="Low complexity" evidence="4">
    <location>
        <begin position="570"/>
        <end position="585"/>
    </location>
</feature>
<feature type="region of interest" description="Disordered" evidence="4">
    <location>
        <begin position="293"/>
        <end position="356"/>
    </location>
</feature>
<evidence type="ECO:0000256" key="2">
    <source>
        <dbReference type="ARBA" id="ARBA00022614"/>
    </source>
</evidence>
<dbReference type="InterPro" id="IPR032675">
    <property type="entry name" value="LRR_dom_sf"/>
</dbReference>
<dbReference type="Proteomes" id="UP000815325">
    <property type="component" value="Unassembled WGS sequence"/>
</dbReference>
<evidence type="ECO:0000256" key="4">
    <source>
        <dbReference type="SAM" id="MobiDB-lite"/>
    </source>
</evidence>
<dbReference type="InterPro" id="IPR001611">
    <property type="entry name" value="Leu-rich_rpt"/>
</dbReference>
<dbReference type="PANTHER" id="PTHR46652:SF3">
    <property type="entry name" value="LEUCINE-RICH REPEAT-CONTAINING PROTEIN 9"/>
    <property type="match status" value="1"/>
</dbReference>
<feature type="region of interest" description="Disordered" evidence="4">
    <location>
        <begin position="91"/>
        <end position="270"/>
    </location>
</feature>